<evidence type="ECO:0000313" key="2">
    <source>
        <dbReference type="Proteomes" id="UP000199698"/>
    </source>
</evidence>
<proteinExistence type="predicted"/>
<dbReference type="RefSeq" id="WP_091125776.1">
    <property type="nucleotide sequence ID" value="NZ_FMBA01000067.1"/>
</dbReference>
<gene>
    <name evidence="1" type="ORF">GA0061080_106713</name>
</gene>
<evidence type="ECO:0000313" key="1">
    <source>
        <dbReference type="EMBL" id="SCC29002.1"/>
    </source>
</evidence>
<sequence length="62" mass="7225">MSVIMPTNKQVRVDQIRLVCSIMKEIDEQNNGCFITYEQMNTIIRAANIICDEFNNKDSKKE</sequence>
<dbReference type="AlphaFoldDB" id="A0A1C4DCC2"/>
<accession>A0A1C4DCC2</accession>
<dbReference type="STRING" id="1798183.GA0061080_106713"/>
<dbReference type="Proteomes" id="UP000199698">
    <property type="component" value="Unassembled WGS sequence"/>
</dbReference>
<keyword evidence="2" id="KW-1185">Reference proteome</keyword>
<name>A0A1C4DCC2_9GAMM</name>
<protein>
    <submittedName>
        <fullName evidence="1">Uncharacterized protein</fullName>
    </submittedName>
</protein>
<organism evidence="1 2">
    <name type="scientific">Gilliamella intestini</name>
    <dbReference type="NCBI Taxonomy" id="1798183"/>
    <lineage>
        <taxon>Bacteria</taxon>
        <taxon>Pseudomonadati</taxon>
        <taxon>Pseudomonadota</taxon>
        <taxon>Gammaproteobacteria</taxon>
        <taxon>Orbales</taxon>
        <taxon>Orbaceae</taxon>
        <taxon>Gilliamella</taxon>
    </lineage>
</organism>
<dbReference type="EMBL" id="FMBA01000067">
    <property type="protein sequence ID" value="SCC29002.1"/>
    <property type="molecule type" value="Genomic_DNA"/>
</dbReference>
<reference evidence="2" key="1">
    <citation type="submission" date="2016-08" db="EMBL/GenBank/DDBJ databases">
        <authorList>
            <person name="Varghese N."/>
            <person name="Submissions Spin"/>
        </authorList>
    </citation>
    <scope>NUCLEOTIDE SEQUENCE [LARGE SCALE GENOMIC DNA]</scope>
    <source>
        <strain evidence="2">R-53144</strain>
    </source>
</reference>